<dbReference type="InterPro" id="IPR032816">
    <property type="entry name" value="VTT_dom"/>
</dbReference>
<dbReference type="PANTHER" id="PTHR12677:SF59">
    <property type="entry name" value="GOLGI APPARATUS MEMBRANE PROTEIN TVP38-RELATED"/>
    <property type="match status" value="1"/>
</dbReference>
<organism evidence="8">
    <name type="scientific">marine metagenome</name>
    <dbReference type="NCBI Taxonomy" id="408172"/>
    <lineage>
        <taxon>unclassified sequences</taxon>
        <taxon>metagenomes</taxon>
        <taxon>ecological metagenomes</taxon>
    </lineage>
</organism>
<feature type="transmembrane region" description="Helical" evidence="6">
    <location>
        <begin position="42"/>
        <end position="67"/>
    </location>
</feature>
<dbReference type="GO" id="GO:0005886">
    <property type="term" value="C:plasma membrane"/>
    <property type="evidence" value="ECO:0007669"/>
    <property type="project" value="UniProtKB-SubCell"/>
</dbReference>
<evidence type="ECO:0000256" key="2">
    <source>
        <dbReference type="ARBA" id="ARBA00022475"/>
    </source>
</evidence>
<feature type="transmembrane region" description="Helical" evidence="6">
    <location>
        <begin position="202"/>
        <end position="226"/>
    </location>
</feature>
<dbReference type="Pfam" id="PF09335">
    <property type="entry name" value="VTT_dom"/>
    <property type="match status" value="1"/>
</dbReference>
<proteinExistence type="predicted"/>
<feature type="transmembrane region" description="Helical" evidence="6">
    <location>
        <begin position="12"/>
        <end position="30"/>
    </location>
</feature>
<sequence>MIASVFPNARLSWAKMALSVVILGILVVIGREFGGYLPRFLLWIDTLGVWAPVIFVLAYVAATLTFVPGSLLTMTAGAVFGLAAGTFYTFLGATIGSAFAFVIARYLARDAIQRRLVRYPKFAAIDQAVGLKGFKIVLLLRLSPVFPFNFLNYALGLTTVTFRAYMLGAIGMLPGSVVYAYYGMLAGDILALAGGVPSTSGVSYYITMTLGLVATVLVTMVIIQAARRALRNSMTS</sequence>
<evidence type="ECO:0000256" key="1">
    <source>
        <dbReference type="ARBA" id="ARBA00004651"/>
    </source>
</evidence>
<feature type="transmembrane region" description="Helical" evidence="6">
    <location>
        <begin position="87"/>
        <end position="108"/>
    </location>
</feature>
<keyword evidence="5 6" id="KW-0472">Membrane</keyword>
<evidence type="ECO:0000313" key="8">
    <source>
        <dbReference type="EMBL" id="SVA56258.1"/>
    </source>
</evidence>
<comment type="subcellular location">
    <subcellularLocation>
        <location evidence="1">Cell membrane</location>
        <topology evidence="1">Multi-pass membrane protein</topology>
    </subcellularLocation>
</comment>
<feature type="domain" description="VTT" evidence="7">
    <location>
        <begin position="67"/>
        <end position="183"/>
    </location>
</feature>
<protein>
    <recommendedName>
        <fullName evidence="7">VTT domain-containing protein</fullName>
    </recommendedName>
</protein>
<dbReference type="InterPro" id="IPR015414">
    <property type="entry name" value="TMEM64"/>
</dbReference>
<keyword evidence="3 6" id="KW-0812">Transmembrane</keyword>
<evidence type="ECO:0000256" key="3">
    <source>
        <dbReference type="ARBA" id="ARBA00022692"/>
    </source>
</evidence>
<dbReference type="AlphaFoldDB" id="A0A381WVH5"/>
<evidence type="ECO:0000256" key="4">
    <source>
        <dbReference type="ARBA" id="ARBA00022989"/>
    </source>
</evidence>
<accession>A0A381WVH5</accession>
<evidence type="ECO:0000259" key="7">
    <source>
        <dbReference type="Pfam" id="PF09335"/>
    </source>
</evidence>
<reference evidence="8" key="1">
    <citation type="submission" date="2018-05" db="EMBL/GenBank/DDBJ databases">
        <authorList>
            <person name="Lanie J.A."/>
            <person name="Ng W.-L."/>
            <person name="Kazmierczak K.M."/>
            <person name="Andrzejewski T.M."/>
            <person name="Davidsen T.M."/>
            <person name="Wayne K.J."/>
            <person name="Tettelin H."/>
            <person name="Glass J.I."/>
            <person name="Rusch D."/>
            <person name="Podicherti R."/>
            <person name="Tsui H.-C.T."/>
            <person name="Winkler M.E."/>
        </authorList>
    </citation>
    <scope>NUCLEOTIDE SEQUENCE</scope>
</reference>
<dbReference type="EMBL" id="UINC01012953">
    <property type="protein sequence ID" value="SVA56258.1"/>
    <property type="molecule type" value="Genomic_DNA"/>
</dbReference>
<feature type="transmembrane region" description="Helical" evidence="6">
    <location>
        <begin position="164"/>
        <end position="182"/>
    </location>
</feature>
<evidence type="ECO:0000256" key="5">
    <source>
        <dbReference type="ARBA" id="ARBA00023136"/>
    </source>
</evidence>
<keyword evidence="4 6" id="KW-1133">Transmembrane helix</keyword>
<gene>
    <name evidence="8" type="ORF">METZ01_LOCUS109112</name>
</gene>
<dbReference type="PANTHER" id="PTHR12677">
    <property type="entry name" value="GOLGI APPARATUS MEMBRANE PROTEIN TVP38-RELATED"/>
    <property type="match status" value="1"/>
</dbReference>
<keyword evidence="2" id="KW-1003">Cell membrane</keyword>
<evidence type="ECO:0000256" key="6">
    <source>
        <dbReference type="SAM" id="Phobius"/>
    </source>
</evidence>
<name>A0A381WVH5_9ZZZZ</name>